<gene>
    <name evidence="1" type="ORF">A5642_19170</name>
    <name evidence="2" type="ORF">EUA03_24565</name>
</gene>
<dbReference type="RefSeq" id="WP_064858875.1">
    <property type="nucleotide sequence ID" value="NZ_LZSF01000121.1"/>
</dbReference>
<dbReference type="InterPro" id="IPR000415">
    <property type="entry name" value="Nitroreductase-like"/>
</dbReference>
<dbReference type="EMBL" id="SDLO01000031">
    <property type="protein sequence ID" value="TDK84801.1"/>
    <property type="molecule type" value="Genomic_DNA"/>
</dbReference>
<name>A0A1A0MQE4_MYCMU</name>
<evidence type="ECO:0000313" key="3">
    <source>
        <dbReference type="Proteomes" id="UP000093962"/>
    </source>
</evidence>
<evidence type="ECO:0000313" key="2">
    <source>
        <dbReference type="EMBL" id="TDK84801.1"/>
    </source>
</evidence>
<dbReference type="OrthoDB" id="8156917at2"/>
<protein>
    <submittedName>
        <fullName evidence="1">NAD(P)H nitroreductase</fullName>
    </submittedName>
</protein>
<reference evidence="1 3" key="1">
    <citation type="submission" date="2016-06" db="EMBL/GenBank/DDBJ databases">
        <authorList>
            <person name="Kjaerup R.B."/>
            <person name="Dalgaard T.S."/>
            <person name="Juul-Madsen H.R."/>
        </authorList>
    </citation>
    <scope>NUCLEOTIDE SEQUENCE [LARGE SCALE GENOMIC DNA]</scope>
    <source>
        <strain evidence="1 3">1199456.5</strain>
    </source>
</reference>
<dbReference type="EMBL" id="LZSF01000121">
    <property type="protein sequence ID" value="OBA87704.1"/>
    <property type="molecule type" value="Genomic_DNA"/>
</dbReference>
<accession>A0A1A0MQE4</accession>
<dbReference type="SUPFAM" id="SSF55469">
    <property type="entry name" value="FMN-dependent nitroreductase-like"/>
    <property type="match status" value="2"/>
</dbReference>
<dbReference type="AlphaFoldDB" id="A0A1A0MQE4"/>
<dbReference type="InterPro" id="IPR050627">
    <property type="entry name" value="Nitroreductase/BluB"/>
</dbReference>
<dbReference type="PANTHER" id="PTHR23026">
    <property type="entry name" value="NADPH NITROREDUCTASE"/>
    <property type="match status" value="1"/>
</dbReference>
<dbReference type="Proteomes" id="UP000294929">
    <property type="component" value="Unassembled WGS sequence"/>
</dbReference>
<dbReference type="Gene3D" id="3.40.109.10">
    <property type="entry name" value="NADH Oxidase"/>
    <property type="match status" value="1"/>
</dbReference>
<evidence type="ECO:0000313" key="1">
    <source>
        <dbReference type="EMBL" id="OBA87704.1"/>
    </source>
</evidence>
<dbReference type="Proteomes" id="UP000093962">
    <property type="component" value="Unassembled WGS sequence"/>
</dbReference>
<organism evidence="1 3">
    <name type="scientific">Mycolicibacterium mucogenicum</name>
    <name type="common">Mycobacterium mucogenicum</name>
    <dbReference type="NCBI Taxonomy" id="56689"/>
    <lineage>
        <taxon>Bacteria</taxon>
        <taxon>Bacillati</taxon>
        <taxon>Actinomycetota</taxon>
        <taxon>Actinomycetes</taxon>
        <taxon>Mycobacteriales</taxon>
        <taxon>Mycobacteriaceae</taxon>
        <taxon>Mycolicibacterium</taxon>
    </lineage>
</organism>
<evidence type="ECO:0000313" key="4">
    <source>
        <dbReference type="Proteomes" id="UP000294929"/>
    </source>
</evidence>
<dbReference type="GO" id="GO:0016491">
    <property type="term" value="F:oxidoreductase activity"/>
    <property type="evidence" value="ECO:0007669"/>
    <property type="project" value="InterPro"/>
</dbReference>
<comment type="caution">
    <text evidence="1">The sequence shown here is derived from an EMBL/GenBank/DDBJ whole genome shotgun (WGS) entry which is preliminary data.</text>
</comment>
<dbReference type="PANTHER" id="PTHR23026:SF123">
    <property type="entry name" value="NAD(P)H NITROREDUCTASE RV3131-RELATED"/>
    <property type="match status" value="1"/>
</dbReference>
<proteinExistence type="predicted"/>
<reference evidence="2 4" key="2">
    <citation type="submission" date="2019-01" db="EMBL/GenBank/DDBJ databases">
        <title>High-quality-draft genome sequences of five non-tuberculosis mycobacteriaceae isolated from a nosocomial environment.</title>
        <authorList>
            <person name="Tiago I."/>
            <person name="Alarico S."/>
            <person name="Pereira S.G."/>
            <person name="Coelho C."/>
            <person name="Maranha A."/>
            <person name="Empadinhas N."/>
        </authorList>
    </citation>
    <scope>NUCLEOTIDE SEQUENCE [LARGE SCALE GENOMIC DNA]</scope>
    <source>
        <strain evidence="2 4">24AIII</strain>
    </source>
</reference>
<dbReference type="NCBIfam" id="NF047509">
    <property type="entry name" value="Rv3131_FMN_oxido"/>
    <property type="match status" value="1"/>
</dbReference>
<sequence>MSETFPDHQTICAAMALATRAPSVHNTQPWRWRIGSNSVHLYAESSLHLIHTDPDGRDLLISCGAALHHATVAFHALGWQPAVRRFPNPAEPDHLAAIELTPCTPEQPDIALAAAIPRRRTDRRYYSGWPVPLGDIALMTARAARLGIGLRRVKLNDVLTNALRQAVSHHVHDPDYLTELTVWSGRYASVAGVPARSTPTPDHSAALPSRIFAGPVLNQAAGTTATDDNGSLLALGTTTDAPIDRLRAGEATSAVLLTATAQGLSTCPVTEALENPACRAIVRSDVFGDELFPQMLIRVGWAPLNADPLPATPRRALTDVISLLHEDNPAMGSQAAGDEEADR</sequence>